<dbReference type="OrthoDB" id="10011807at2"/>
<sequence length="278" mass="31132">MKGRTTSYYSSVLEVMYYTNVSVEMIDPNGEMTEEQFIERIEEFLREASDYVERYTRRDFNKEVKQGKLETVYAGIHGITRRIVADLVAQAITRRDGNIFIVGESNEVLKDSVFNANVKKDLDMYKKRVRPRFSLTGVSKTGERDSGGNVEEGSGNGEEDELSYVQIKADEEIGAGSLINIYAEYELGPIKFRKADAELGFEAHGFIKEDTNIGDVSNIYLGGVITFNYSVLAGRSYYLGVDGKVVDKPNETFSTLQKVGYAVGNYDLMFSAEESFGG</sequence>
<gene>
    <name evidence="2" type="ORF">GLW05_20850</name>
</gene>
<comment type="caution">
    <text evidence="2">The sequence shown here is derived from an EMBL/GenBank/DDBJ whole genome shotgun (WGS) entry which is preliminary data.</text>
</comment>
<proteinExistence type="predicted"/>
<evidence type="ECO:0000256" key="1">
    <source>
        <dbReference type="SAM" id="MobiDB-lite"/>
    </source>
</evidence>
<evidence type="ECO:0000313" key="2">
    <source>
        <dbReference type="EMBL" id="MYL36023.1"/>
    </source>
</evidence>
<dbReference type="EMBL" id="WMEQ01000026">
    <property type="protein sequence ID" value="MYL36023.1"/>
    <property type="molecule type" value="Genomic_DNA"/>
</dbReference>
<organism evidence="2 3">
    <name type="scientific">Pontibacillus yanchengensis</name>
    <dbReference type="NCBI Taxonomy" id="462910"/>
    <lineage>
        <taxon>Bacteria</taxon>
        <taxon>Bacillati</taxon>
        <taxon>Bacillota</taxon>
        <taxon>Bacilli</taxon>
        <taxon>Bacillales</taxon>
        <taxon>Bacillaceae</taxon>
        <taxon>Pontibacillus</taxon>
    </lineage>
</organism>
<protein>
    <submittedName>
        <fullName evidence="2">Uncharacterized protein</fullName>
    </submittedName>
</protein>
<evidence type="ECO:0000313" key="3">
    <source>
        <dbReference type="Proteomes" id="UP000468638"/>
    </source>
</evidence>
<name>A0A6I5A6S5_9BACI</name>
<reference evidence="2 3" key="1">
    <citation type="submission" date="2019-11" db="EMBL/GenBank/DDBJ databases">
        <title>Genome sequences of 17 halophilic strains isolated from different environments.</title>
        <authorList>
            <person name="Furrow R.E."/>
        </authorList>
    </citation>
    <scope>NUCLEOTIDE SEQUENCE [LARGE SCALE GENOMIC DNA]</scope>
    <source>
        <strain evidence="2 3">22514_16_FS</strain>
    </source>
</reference>
<feature type="region of interest" description="Disordered" evidence="1">
    <location>
        <begin position="137"/>
        <end position="161"/>
    </location>
</feature>
<dbReference type="AlphaFoldDB" id="A0A6I5A6S5"/>
<accession>A0A6I5A6S5</accession>
<dbReference type="Proteomes" id="UP000468638">
    <property type="component" value="Unassembled WGS sequence"/>
</dbReference>
<dbReference type="RefSeq" id="WP_160910322.1">
    <property type="nucleotide sequence ID" value="NZ_WMEQ01000026.1"/>
</dbReference>